<sequence length="104" mass="12226">QWTQTRHHRPLCIWMLPWMLPQAQEQARGKFLSKLETVVVPVIKRNERLIITENYASLKLDPDACRKEGRPCYVSGNRGLRPSGLKDKSRGWKRQTETRGGWRK</sequence>
<keyword evidence="4" id="KW-1185">Reference proteome</keyword>
<feature type="region of interest" description="Disordered" evidence="1">
    <location>
        <begin position="74"/>
        <end position="104"/>
    </location>
</feature>
<dbReference type="Proteomes" id="UP000078542">
    <property type="component" value="Unassembled WGS sequence"/>
</dbReference>
<feature type="chain" id="PRO_5007581986" evidence="2">
    <location>
        <begin position="24"/>
        <end position="104"/>
    </location>
</feature>
<protein>
    <submittedName>
        <fullName evidence="3">Uncharacterized protein</fullName>
    </submittedName>
</protein>
<gene>
    <name evidence="3" type="ORF">ALC62_15768</name>
</gene>
<dbReference type="AlphaFoldDB" id="A0A151I6J9"/>
<name>A0A151I6J9_9HYME</name>
<keyword evidence="2" id="KW-0732">Signal</keyword>
<evidence type="ECO:0000313" key="3">
    <source>
        <dbReference type="EMBL" id="KYM93633.1"/>
    </source>
</evidence>
<reference evidence="3 4" key="1">
    <citation type="submission" date="2016-03" db="EMBL/GenBank/DDBJ databases">
        <title>Cyphomyrmex costatus WGS genome.</title>
        <authorList>
            <person name="Nygaard S."/>
            <person name="Hu H."/>
            <person name="Boomsma J."/>
            <person name="Zhang G."/>
        </authorList>
    </citation>
    <scope>NUCLEOTIDE SEQUENCE [LARGE SCALE GENOMIC DNA]</scope>
    <source>
        <strain evidence="3">MS0001</strain>
        <tissue evidence="3">Whole body</tissue>
    </source>
</reference>
<feature type="compositionally biased region" description="Basic and acidic residues" evidence="1">
    <location>
        <begin position="84"/>
        <end position="97"/>
    </location>
</feature>
<proteinExistence type="predicted"/>
<organism evidence="3 4">
    <name type="scientific">Cyphomyrmex costatus</name>
    <dbReference type="NCBI Taxonomy" id="456900"/>
    <lineage>
        <taxon>Eukaryota</taxon>
        <taxon>Metazoa</taxon>
        <taxon>Ecdysozoa</taxon>
        <taxon>Arthropoda</taxon>
        <taxon>Hexapoda</taxon>
        <taxon>Insecta</taxon>
        <taxon>Pterygota</taxon>
        <taxon>Neoptera</taxon>
        <taxon>Endopterygota</taxon>
        <taxon>Hymenoptera</taxon>
        <taxon>Apocrita</taxon>
        <taxon>Aculeata</taxon>
        <taxon>Formicoidea</taxon>
        <taxon>Formicidae</taxon>
        <taxon>Myrmicinae</taxon>
        <taxon>Cyphomyrmex</taxon>
    </lineage>
</organism>
<dbReference type="EMBL" id="KQ978495">
    <property type="protein sequence ID" value="KYM93633.1"/>
    <property type="molecule type" value="Genomic_DNA"/>
</dbReference>
<feature type="signal peptide" evidence="2">
    <location>
        <begin position="1"/>
        <end position="23"/>
    </location>
</feature>
<accession>A0A151I6J9</accession>
<evidence type="ECO:0000313" key="4">
    <source>
        <dbReference type="Proteomes" id="UP000078542"/>
    </source>
</evidence>
<evidence type="ECO:0000256" key="2">
    <source>
        <dbReference type="SAM" id="SignalP"/>
    </source>
</evidence>
<feature type="non-terminal residue" evidence="3">
    <location>
        <position position="1"/>
    </location>
</feature>
<evidence type="ECO:0000256" key="1">
    <source>
        <dbReference type="SAM" id="MobiDB-lite"/>
    </source>
</evidence>